<dbReference type="Gene3D" id="1.10.10.10">
    <property type="entry name" value="Winged helix-like DNA-binding domain superfamily/Winged helix DNA-binding domain"/>
    <property type="match status" value="1"/>
</dbReference>
<evidence type="ECO:0000313" key="9">
    <source>
        <dbReference type="Proteomes" id="UP001319827"/>
    </source>
</evidence>
<dbReference type="SUPFAM" id="SSF46894">
    <property type="entry name" value="C-terminal effector domain of the bipartite response regulators"/>
    <property type="match status" value="1"/>
</dbReference>
<evidence type="ECO:0000313" key="8">
    <source>
        <dbReference type="EMBL" id="BCR06314.1"/>
    </source>
</evidence>
<keyword evidence="4 6" id="KW-0238">DNA-binding</keyword>
<organism evidence="8 9">
    <name type="scientific">Desulfuromonas versatilis</name>
    <dbReference type="NCBI Taxonomy" id="2802975"/>
    <lineage>
        <taxon>Bacteria</taxon>
        <taxon>Pseudomonadati</taxon>
        <taxon>Thermodesulfobacteriota</taxon>
        <taxon>Desulfuromonadia</taxon>
        <taxon>Desulfuromonadales</taxon>
        <taxon>Desulfuromonadaceae</taxon>
        <taxon>Desulfuromonas</taxon>
    </lineage>
</organism>
<dbReference type="Proteomes" id="UP001319827">
    <property type="component" value="Chromosome"/>
</dbReference>
<reference evidence="8 9" key="1">
    <citation type="journal article" date="2016" name="C (Basel)">
        <title>Selective Growth of and Electricity Production by Marine Exoelectrogenic Bacteria in Self-Aggregated Hydrogel of Microbially Reduced Graphene Oxide.</title>
        <authorList>
            <person name="Yoshida N."/>
            <person name="Goto Y."/>
            <person name="Miyata Y."/>
        </authorList>
    </citation>
    <scope>NUCLEOTIDE SEQUENCE [LARGE SCALE GENOMIC DNA]</scope>
    <source>
        <strain evidence="8 9">NIT-T3</strain>
    </source>
</reference>
<feature type="domain" description="OmpR/PhoB-type" evidence="7">
    <location>
        <begin position="126"/>
        <end position="225"/>
    </location>
</feature>
<dbReference type="EMBL" id="AP024355">
    <property type="protein sequence ID" value="BCR06314.1"/>
    <property type="molecule type" value="Genomic_DNA"/>
</dbReference>
<dbReference type="InterPro" id="IPR039420">
    <property type="entry name" value="WalR-like"/>
</dbReference>
<dbReference type="CDD" id="cd00383">
    <property type="entry name" value="trans_reg_C"/>
    <property type="match status" value="1"/>
</dbReference>
<dbReference type="InterPro" id="IPR011006">
    <property type="entry name" value="CheY-like_superfamily"/>
</dbReference>
<reference evidence="8 9" key="2">
    <citation type="journal article" date="2021" name="Int. J. Syst. Evol. Microbiol.">
        <title>Isolation and Polyphasic Characterization of Desulfuromonas versatilis sp. Nov., an Electrogenic Bacteria Capable of Versatile Metabolism Isolated from a Graphene Oxide-Reducing Enrichment Culture.</title>
        <authorList>
            <person name="Xie L."/>
            <person name="Yoshida N."/>
            <person name="Ishii S."/>
            <person name="Meng L."/>
        </authorList>
    </citation>
    <scope>NUCLEOTIDE SEQUENCE [LARGE SCALE GENOMIC DNA]</scope>
    <source>
        <strain evidence="8 9">NIT-T3</strain>
    </source>
</reference>
<accession>A0ABN6E211</accession>
<dbReference type="RefSeq" id="WP_221249684.1">
    <property type="nucleotide sequence ID" value="NZ_AP024355.1"/>
</dbReference>
<dbReference type="PANTHER" id="PTHR48111:SF4">
    <property type="entry name" value="DNA-BINDING DUAL TRANSCRIPTIONAL REGULATOR OMPR"/>
    <property type="match status" value="1"/>
</dbReference>
<dbReference type="SMART" id="SM00862">
    <property type="entry name" value="Trans_reg_C"/>
    <property type="match status" value="1"/>
</dbReference>
<dbReference type="Gene3D" id="3.40.50.2300">
    <property type="match status" value="1"/>
</dbReference>
<dbReference type="PROSITE" id="PS51755">
    <property type="entry name" value="OMPR_PHOB"/>
    <property type="match status" value="1"/>
</dbReference>
<protein>
    <submittedName>
        <fullName evidence="8">DNA-binding response regulator</fullName>
    </submittedName>
</protein>
<evidence type="ECO:0000256" key="5">
    <source>
        <dbReference type="ARBA" id="ARBA00023163"/>
    </source>
</evidence>
<evidence type="ECO:0000259" key="7">
    <source>
        <dbReference type="PROSITE" id="PS51755"/>
    </source>
</evidence>
<proteinExistence type="predicted"/>
<dbReference type="GO" id="GO:0003677">
    <property type="term" value="F:DNA binding"/>
    <property type="evidence" value="ECO:0007669"/>
    <property type="project" value="UniProtKB-KW"/>
</dbReference>
<name>A0ABN6E211_9BACT</name>
<dbReference type="InterPro" id="IPR001867">
    <property type="entry name" value="OmpR/PhoB-type_DNA-bd"/>
</dbReference>
<keyword evidence="5" id="KW-0804">Transcription</keyword>
<evidence type="ECO:0000256" key="4">
    <source>
        <dbReference type="ARBA" id="ARBA00023125"/>
    </source>
</evidence>
<dbReference type="InterPro" id="IPR016032">
    <property type="entry name" value="Sig_transdc_resp-reg_C-effctor"/>
</dbReference>
<dbReference type="InterPro" id="IPR036388">
    <property type="entry name" value="WH-like_DNA-bd_sf"/>
</dbReference>
<sequence>MKTETLLLVSPRVEFRQTMACLLKDAAGRIFQVAPEQVMYALEKEQPQLVLLDGHAEGIAVLAACRELRASYQGLLVCVMEGSAVHLRLLALSLGADLALPSSEAGHLIAAQIKALLRRFGTRHPSTLYRFGELLIDAGRRDAYVAGRAAELSTVEFDLLWALVLRAGVVVSREELYAELNHAPYNGYDRGVDMHVSRIRRKIGDDPLRPVLLKTVRGVGYQFVGLNHDQSALQTVTSG</sequence>
<keyword evidence="2" id="KW-0902">Two-component regulatory system</keyword>
<dbReference type="Pfam" id="PF00486">
    <property type="entry name" value="Trans_reg_C"/>
    <property type="match status" value="1"/>
</dbReference>
<evidence type="ECO:0000256" key="6">
    <source>
        <dbReference type="PROSITE-ProRule" id="PRU01091"/>
    </source>
</evidence>
<evidence type="ECO:0000256" key="2">
    <source>
        <dbReference type="ARBA" id="ARBA00023012"/>
    </source>
</evidence>
<feature type="DNA-binding region" description="OmpR/PhoB-type" evidence="6">
    <location>
        <begin position="126"/>
        <end position="225"/>
    </location>
</feature>
<keyword evidence="9" id="KW-1185">Reference proteome</keyword>
<evidence type="ECO:0000256" key="1">
    <source>
        <dbReference type="ARBA" id="ARBA00022553"/>
    </source>
</evidence>
<keyword evidence="1" id="KW-0597">Phosphoprotein</keyword>
<keyword evidence="3" id="KW-0805">Transcription regulation</keyword>
<dbReference type="PANTHER" id="PTHR48111">
    <property type="entry name" value="REGULATOR OF RPOS"/>
    <property type="match status" value="1"/>
</dbReference>
<dbReference type="SUPFAM" id="SSF52172">
    <property type="entry name" value="CheY-like"/>
    <property type="match status" value="1"/>
</dbReference>
<gene>
    <name evidence="8" type="ORF">DESUT3_33830</name>
</gene>
<evidence type="ECO:0000256" key="3">
    <source>
        <dbReference type="ARBA" id="ARBA00023015"/>
    </source>
</evidence>